<gene>
    <name evidence="2" type="ORF">G6N73_28210</name>
</gene>
<accession>A0A6G4WL75</accession>
<evidence type="ECO:0000256" key="1">
    <source>
        <dbReference type="SAM" id="MobiDB-lite"/>
    </source>
</evidence>
<feature type="compositionally biased region" description="Basic residues" evidence="1">
    <location>
        <begin position="111"/>
        <end position="123"/>
    </location>
</feature>
<dbReference type="Proteomes" id="UP001642900">
    <property type="component" value="Unassembled WGS sequence"/>
</dbReference>
<dbReference type="RefSeq" id="WP_165033263.1">
    <property type="nucleotide sequence ID" value="NZ_JAAKZF010000072.1"/>
</dbReference>
<sequence>MKESAAYRVFYQAMAERKQVLCLYDGYRRELCPIVLGHTDGEEKSLVYQFDGDSSRGKAAAKDWKCLTLSKVRDAHLLGGPWHGGEGPHGTSQSCVKEVDVDVNPNSPYNPKRRLPSPPGRRG</sequence>
<proteinExistence type="predicted"/>
<name>A0A6G4WL75_9HYPH</name>
<dbReference type="AlphaFoldDB" id="A0A6G4WL75"/>
<evidence type="ECO:0000313" key="2">
    <source>
        <dbReference type="EMBL" id="NGO54933.1"/>
    </source>
</evidence>
<reference evidence="2 3" key="1">
    <citation type="submission" date="2020-02" db="EMBL/GenBank/DDBJ databases">
        <title>Genome sequence of strain CCNWXJ40-4.</title>
        <authorList>
            <person name="Gao J."/>
            <person name="Sun J."/>
        </authorList>
    </citation>
    <scope>NUCLEOTIDE SEQUENCE [LARGE SCALE GENOMIC DNA]</scope>
    <source>
        <strain evidence="2 3">CCNWXJ 40-4</strain>
    </source>
</reference>
<comment type="caution">
    <text evidence="2">The sequence shown here is derived from an EMBL/GenBank/DDBJ whole genome shotgun (WGS) entry which is preliminary data.</text>
</comment>
<feature type="region of interest" description="Disordered" evidence="1">
    <location>
        <begin position="79"/>
        <end position="123"/>
    </location>
</feature>
<evidence type="ECO:0000313" key="3">
    <source>
        <dbReference type="Proteomes" id="UP001642900"/>
    </source>
</evidence>
<protein>
    <recommendedName>
        <fullName evidence="4">WYL domain-containing protein</fullName>
    </recommendedName>
</protein>
<dbReference type="EMBL" id="JAAKZF010000072">
    <property type="protein sequence ID" value="NGO54933.1"/>
    <property type="molecule type" value="Genomic_DNA"/>
</dbReference>
<organism evidence="2 3">
    <name type="scientific">Allomesorhizobium camelthorni</name>
    <dbReference type="NCBI Taxonomy" id="475069"/>
    <lineage>
        <taxon>Bacteria</taxon>
        <taxon>Pseudomonadati</taxon>
        <taxon>Pseudomonadota</taxon>
        <taxon>Alphaproteobacteria</taxon>
        <taxon>Hyphomicrobiales</taxon>
        <taxon>Phyllobacteriaceae</taxon>
        <taxon>Allomesorhizobium</taxon>
    </lineage>
</organism>
<keyword evidence="3" id="KW-1185">Reference proteome</keyword>
<evidence type="ECO:0008006" key="4">
    <source>
        <dbReference type="Google" id="ProtNLM"/>
    </source>
</evidence>